<dbReference type="EMBL" id="JANIPJ010000026">
    <property type="protein sequence ID" value="MCR2807411.1"/>
    <property type="molecule type" value="Genomic_DNA"/>
</dbReference>
<accession>A0A9X2SBN1</accession>
<keyword evidence="2" id="KW-1185">Reference proteome</keyword>
<evidence type="ECO:0008006" key="3">
    <source>
        <dbReference type="Google" id="ProtNLM"/>
    </source>
</evidence>
<dbReference type="RefSeq" id="WP_257451860.1">
    <property type="nucleotide sequence ID" value="NZ_JANIPJ010000026.1"/>
</dbReference>
<dbReference type="SUPFAM" id="SSF53795">
    <property type="entry name" value="PEP carboxykinase-like"/>
    <property type="match status" value="1"/>
</dbReference>
<dbReference type="Proteomes" id="UP001141950">
    <property type="component" value="Unassembled WGS sequence"/>
</dbReference>
<name>A0A9X2SBN1_9BACL</name>
<reference evidence="1" key="1">
    <citation type="submission" date="2022-08" db="EMBL/GenBank/DDBJ databases">
        <title>The genomic sequence of strain Paenibacillus sp. SCIV0701.</title>
        <authorList>
            <person name="Zhao H."/>
        </authorList>
    </citation>
    <scope>NUCLEOTIDE SEQUENCE</scope>
    <source>
        <strain evidence="1">SCIV0701</strain>
    </source>
</reference>
<gene>
    <name evidence="1" type="ORF">NQZ67_26340</name>
</gene>
<evidence type="ECO:0000313" key="1">
    <source>
        <dbReference type="EMBL" id="MCR2807411.1"/>
    </source>
</evidence>
<comment type="caution">
    <text evidence="1">The sequence shown here is derived from an EMBL/GenBank/DDBJ whole genome shotgun (WGS) entry which is preliminary data.</text>
</comment>
<protein>
    <recommendedName>
        <fullName evidence="3">Phosphoenolpyruvate carboxykinase</fullName>
    </recommendedName>
</protein>
<dbReference type="Gene3D" id="3.40.50.300">
    <property type="entry name" value="P-loop containing nucleotide triphosphate hydrolases"/>
    <property type="match status" value="1"/>
</dbReference>
<sequence>MAPTLSTTIGEFIWNVEFHSKSAAALFNAAFPYLNTEPPSENPGLTIKLEDGFGTSFQDYEPRTSVDEAGRTSHTRADYELTIDSSFEAVLIRVYDGFALKHACMHLFSLYALHRQWGLLMHASVVRSGMSAHLFGGHSGAGKSTAAALSAPRGLYADEAALVKITDDQVIVYHSPFRSELHTPLADQLSPCPLASINMLHQSPVNRREPVSRPDAVMALMAVVFYWSPSPEDAKSIMRLLGTFSRLVPVYHLYFRKEPTFWELID</sequence>
<evidence type="ECO:0000313" key="2">
    <source>
        <dbReference type="Proteomes" id="UP001141950"/>
    </source>
</evidence>
<dbReference type="AlphaFoldDB" id="A0A9X2SBN1"/>
<proteinExistence type="predicted"/>
<dbReference type="InterPro" id="IPR027417">
    <property type="entry name" value="P-loop_NTPase"/>
</dbReference>
<organism evidence="1 2">
    <name type="scientific">Paenibacillus soyae</name>
    <dbReference type="NCBI Taxonomy" id="2969249"/>
    <lineage>
        <taxon>Bacteria</taxon>
        <taxon>Bacillati</taxon>
        <taxon>Bacillota</taxon>
        <taxon>Bacilli</taxon>
        <taxon>Bacillales</taxon>
        <taxon>Paenibacillaceae</taxon>
        <taxon>Paenibacillus</taxon>
    </lineage>
</organism>